<proteinExistence type="predicted"/>
<evidence type="ECO:0000256" key="3">
    <source>
        <dbReference type="ARBA" id="ARBA00022759"/>
    </source>
</evidence>
<keyword evidence="8" id="KW-1185">Reference proteome</keyword>
<dbReference type="InterPro" id="IPR038570">
    <property type="entry name" value="HicA_sf"/>
</dbReference>
<keyword evidence="4" id="KW-0378">Hydrolase</keyword>
<dbReference type="AlphaFoldDB" id="A0A9E7PRQ4"/>
<evidence type="ECO:0000313" key="8">
    <source>
        <dbReference type="Proteomes" id="UP001060368"/>
    </source>
</evidence>
<dbReference type="GO" id="GO:0016787">
    <property type="term" value="F:hydrolase activity"/>
    <property type="evidence" value="ECO:0007669"/>
    <property type="project" value="UniProtKB-KW"/>
</dbReference>
<dbReference type="Gene3D" id="3.30.920.30">
    <property type="entry name" value="Hypothetical protein"/>
    <property type="match status" value="1"/>
</dbReference>
<keyword evidence="1" id="KW-1277">Toxin-antitoxin system</keyword>
<dbReference type="EMBL" id="CP096115">
    <property type="protein sequence ID" value="UUX93876.1"/>
    <property type="molecule type" value="Genomic_DNA"/>
</dbReference>
<name>A0A9E7PRQ4_9EURY</name>
<dbReference type="SUPFAM" id="SSF54786">
    <property type="entry name" value="YcfA/nrd intein domain"/>
    <property type="match status" value="1"/>
</dbReference>
<evidence type="ECO:0000256" key="1">
    <source>
        <dbReference type="ARBA" id="ARBA00022649"/>
    </source>
</evidence>
<keyword evidence="5" id="KW-0694">RNA-binding</keyword>
<evidence type="ECO:0000256" key="2">
    <source>
        <dbReference type="ARBA" id="ARBA00022722"/>
    </source>
</evidence>
<keyword evidence="2" id="KW-0540">Nuclease</keyword>
<dbReference type="KEGG" id="mend:L6E24_08935"/>
<keyword evidence="6" id="KW-0346">Stress response</keyword>
<evidence type="ECO:0000256" key="6">
    <source>
        <dbReference type="ARBA" id="ARBA00023016"/>
    </source>
</evidence>
<sequence>MSGHDAVKAFSKAGWVVRRQTGNHVIMKREGMPLILSVPLHSEMKRGTLRDLISDSGMTTDEFVNYL</sequence>
<gene>
    <name evidence="7" type="ORF">L6E24_08935</name>
</gene>
<evidence type="ECO:0000313" key="7">
    <source>
        <dbReference type="EMBL" id="UUX93876.1"/>
    </source>
</evidence>
<reference evidence="7" key="1">
    <citation type="submission" date="2022-04" db="EMBL/GenBank/DDBJ databases">
        <title>Complete genome of Methanoplanus endosymbiosus DSM 3599.</title>
        <authorList>
            <person name="Chen S.-C."/>
            <person name="You Y.-T."/>
            <person name="Zhou Y.-Z."/>
            <person name="Lai M.-C."/>
        </authorList>
    </citation>
    <scope>NUCLEOTIDE SEQUENCE</scope>
    <source>
        <strain evidence="7">DSM 3599</strain>
    </source>
</reference>
<dbReference type="GeneID" id="74307823"/>
<dbReference type="GO" id="GO:0003729">
    <property type="term" value="F:mRNA binding"/>
    <property type="evidence" value="ECO:0007669"/>
    <property type="project" value="InterPro"/>
</dbReference>
<dbReference type="RefSeq" id="WP_257744010.1">
    <property type="nucleotide sequence ID" value="NZ_CP096115.1"/>
</dbReference>
<dbReference type="Proteomes" id="UP001060368">
    <property type="component" value="Chromosome"/>
</dbReference>
<protein>
    <submittedName>
        <fullName evidence="7">Type II toxin-antitoxin system HicA family toxin</fullName>
    </submittedName>
</protein>
<organism evidence="7 8">
    <name type="scientific">Methanoplanus endosymbiosus</name>
    <dbReference type="NCBI Taxonomy" id="33865"/>
    <lineage>
        <taxon>Archaea</taxon>
        <taxon>Methanobacteriati</taxon>
        <taxon>Methanobacteriota</taxon>
        <taxon>Stenosarchaea group</taxon>
        <taxon>Methanomicrobia</taxon>
        <taxon>Methanomicrobiales</taxon>
        <taxon>Methanomicrobiaceae</taxon>
        <taxon>Methanoplanus</taxon>
    </lineage>
</organism>
<evidence type="ECO:0000256" key="4">
    <source>
        <dbReference type="ARBA" id="ARBA00022801"/>
    </source>
</evidence>
<evidence type="ECO:0000256" key="5">
    <source>
        <dbReference type="ARBA" id="ARBA00022884"/>
    </source>
</evidence>
<dbReference type="GO" id="GO:0004519">
    <property type="term" value="F:endonuclease activity"/>
    <property type="evidence" value="ECO:0007669"/>
    <property type="project" value="UniProtKB-KW"/>
</dbReference>
<dbReference type="InterPro" id="IPR012933">
    <property type="entry name" value="HicA_mRNA_interferase"/>
</dbReference>
<keyword evidence="3" id="KW-0255">Endonuclease</keyword>
<dbReference type="Pfam" id="PF07927">
    <property type="entry name" value="HicA_toxin"/>
    <property type="match status" value="1"/>
</dbReference>
<accession>A0A9E7PRQ4</accession>